<dbReference type="RefSeq" id="WP_124154741.1">
    <property type="nucleotide sequence ID" value="NZ_CAWOLW010000601.1"/>
</dbReference>
<evidence type="ECO:0000259" key="3">
    <source>
        <dbReference type="Pfam" id="PF00149"/>
    </source>
</evidence>
<dbReference type="EMBL" id="RCBY01000064">
    <property type="protein sequence ID" value="RQH43251.1"/>
    <property type="molecule type" value="Genomic_DNA"/>
</dbReference>
<evidence type="ECO:0000313" key="4">
    <source>
        <dbReference type="EMBL" id="RQH43251.1"/>
    </source>
</evidence>
<gene>
    <name evidence="4" type="ORF">D5R40_13330</name>
</gene>
<dbReference type="InterPro" id="IPR029052">
    <property type="entry name" value="Metallo-depent_PP-like"/>
</dbReference>
<reference evidence="4 5" key="1">
    <citation type="journal article" date="2018" name="ACS Chem. Biol.">
        <title>Ketoreductase domain dysfunction expands chemodiversity: malyngamide biosynthesis in the cyanobacterium Okeania hirsuta.</title>
        <authorList>
            <person name="Moss N.A."/>
            <person name="Leao T."/>
            <person name="Rankin M."/>
            <person name="McCullough T.M."/>
            <person name="Qu P."/>
            <person name="Korobeynikov A."/>
            <person name="Smith J.L."/>
            <person name="Gerwick L."/>
            <person name="Gerwick W.H."/>
        </authorList>
    </citation>
    <scope>NUCLEOTIDE SEQUENCE [LARGE SCALE GENOMIC DNA]</scope>
    <source>
        <strain evidence="4 5">PAB10Feb10-1</strain>
    </source>
</reference>
<protein>
    <submittedName>
        <fullName evidence="4">Metallophosphoesterase</fullName>
    </submittedName>
</protein>
<accession>A0A3N6RQD5</accession>
<name>A0A3N6RQD5_9CYAN</name>
<evidence type="ECO:0000313" key="5">
    <source>
        <dbReference type="Proteomes" id="UP000269154"/>
    </source>
</evidence>
<evidence type="ECO:0000256" key="1">
    <source>
        <dbReference type="ARBA" id="ARBA00022729"/>
    </source>
</evidence>
<keyword evidence="1" id="KW-0732">Signal</keyword>
<proteinExistence type="predicted"/>
<sequence>MSIKGRQFLFLSSLSSISVVGICSKIVKIINFFSPTNAVTLNNSSSVQTNPIFRFVSVADTGAGGKDQFAVAEAMGRYFLKYPFDFVILGGDNIYEDGEIEKIEDVFEKPYKFLLEKEVKFYACLGNHDIRTENGDLELKYPGFNMAGRYYTFQYHPIQFFALDTNINADWETELKWLEKELSNSEAPWKIVFGHHQIYSSGMYGLNEDFIQTLTPLFKKYGVQLYINGHEHDYERTSSINGTTYLICGAGGKQRLVGKSEWTEYSTSDFSFAAFDVYEDHIIVRGIDVNNRVFDEGIINLS</sequence>
<dbReference type="PANTHER" id="PTHR10161">
    <property type="entry name" value="TARTRATE-RESISTANT ACID PHOSPHATASE TYPE 5"/>
    <property type="match status" value="1"/>
</dbReference>
<keyword evidence="2" id="KW-0378">Hydrolase</keyword>
<organism evidence="4 5">
    <name type="scientific">Okeania hirsuta</name>
    <dbReference type="NCBI Taxonomy" id="1458930"/>
    <lineage>
        <taxon>Bacteria</taxon>
        <taxon>Bacillati</taxon>
        <taxon>Cyanobacteriota</taxon>
        <taxon>Cyanophyceae</taxon>
        <taxon>Oscillatoriophycideae</taxon>
        <taxon>Oscillatoriales</taxon>
        <taxon>Microcoleaceae</taxon>
        <taxon>Okeania</taxon>
    </lineage>
</organism>
<evidence type="ECO:0000256" key="2">
    <source>
        <dbReference type="ARBA" id="ARBA00022801"/>
    </source>
</evidence>
<dbReference type="GO" id="GO:0016787">
    <property type="term" value="F:hydrolase activity"/>
    <property type="evidence" value="ECO:0007669"/>
    <property type="project" value="UniProtKB-KW"/>
</dbReference>
<dbReference type="Gene3D" id="3.60.21.10">
    <property type="match status" value="1"/>
</dbReference>
<dbReference type="SUPFAM" id="SSF56300">
    <property type="entry name" value="Metallo-dependent phosphatases"/>
    <property type="match status" value="1"/>
</dbReference>
<dbReference type="Pfam" id="PF00149">
    <property type="entry name" value="Metallophos"/>
    <property type="match status" value="1"/>
</dbReference>
<comment type="caution">
    <text evidence="4">The sequence shown here is derived from an EMBL/GenBank/DDBJ whole genome shotgun (WGS) entry which is preliminary data.</text>
</comment>
<dbReference type="InterPro" id="IPR004843">
    <property type="entry name" value="Calcineurin-like_PHP"/>
</dbReference>
<dbReference type="OrthoDB" id="9809781at2"/>
<dbReference type="Proteomes" id="UP000269154">
    <property type="component" value="Unassembled WGS sequence"/>
</dbReference>
<keyword evidence="5" id="KW-1185">Reference proteome</keyword>
<dbReference type="AlphaFoldDB" id="A0A3N6RQD5"/>
<dbReference type="PANTHER" id="PTHR10161:SF14">
    <property type="entry name" value="TARTRATE-RESISTANT ACID PHOSPHATASE TYPE 5"/>
    <property type="match status" value="1"/>
</dbReference>
<feature type="domain" description="Calcineurin-like phosphoesterase" evidence="3">
    <location>
        <begin position="54"/>
        <end position="234"/>
    </location>
</feature>
<dbReference type="InterPro" id="IPR051558">
    <property type="entry name" value="Metallophosphoesterase_PAP"/>
</dbReference>